<reference evidence="3 4" key="1">
    <citation type="submission" date="2018-06" db="EMBL/GenBank/DDBJ databases">
        <authorList>
            <consortium name="Pathogen Informatics"/>
            <person name="Doyle S."/>
        </authorList>
    </citation>
    <scope>NUCLEOTIDE SEQUENCE [LARGE SCALE GENOMIC DNA]</scope>
    <source>
        <strain evidence="3 4">NCTC7807</strain>
    </source>
</reference>
<feature type="region of interest" description="Disordered" evidence="1">
    <location>
        <begin position="1"/>
        <end position="24"/>
    </location>
</feature>
<organism evidence="3 4">
    <name type="scientific">Streptomyces griseus</name>
    <dbReference type="NCBI Taxonomy" id="1911"/>
    <lineage>
        <taxon>Bacteria</taxon>
        <taxon>Bacillati</taxon>
        <taxon>Actinomycetota</taxon>
        <taxon>Actinomycetes</taxon>
        <taxon>Kitasatosporales</taxon>
        <taxon>Streptomycetaceae</taxon>
        <taxon>Streptomyces</taxon>
    </lineage>
</organism>
<feature type="domain" description="DUF1707" evidence="2">
    <location>
        <begin position="18"/>
        <end position="70"/>
    </location>
</feature>
<evidence type="ECO:0000259" key="2">
    <source>
        <dbReference type="Pfam" id="PF08044"/>
    </source>
</evidence>
<name>A0A380NZL1_STRGR</name>
<dbReference type="PANTHER" id="PTHR40763:SF4">
    <property type="entry name" value="DUF1707 DOMAIN-CONTAINING PROTEIN"/>
    <property type="match status" value="1"/>
</dbReference>
<evidence type="ECO:0000313" key="4">
    <source>
        <dbReference type="Proteomes" id="UP000254150"/>
    </source>
</evidence>
<dbReference type="PANTHER" id="PTHR40763">
    <property type="entry name" value="MEMBRANE PROTEIN-RELATED"/>
    <property type="match status" value="1"/>
</dbReference>
<sequence>MRAMTADASNTPVPRDQLRVSHDERDKVVEQLRDAAADGRLDIDELEDRVGRALTAKTYGELAPLTADLPVPAAHTPIPPLVIKSGMQGASRTGRWKVPAKITAHGGMAGVRLDFTRVECPLPEVEIEAYGEMAGVTIVVPEGWFVDSDGVDPGIGGLRNKTLHPETRTPGTPVIRVTGTGGMAGVTIRHPNYLERRRLEKAKAQGR</sequence>
<proteinExistence type="predicted"/>
<protein>
    <submittedName>
        <fullName evidence="3">Domain of uncharacterized function (DUF1707)</fullName>
    </submittedName>
</protein>
<dbReference type="EMBL" id="UHID01000006">
    <property type="protein sequence ID" value="SUP57806.1"/>
    <property type="molecule type" value="Genomic_DNA"/>
</dbReference>
<accession>A0A380NZL1</accession>
<evidence type="ECO:0000313" key="3">
    <source>
        <dbReference type="EMBL" id="SUP57806.1"/>
    </source>
</evidence>
<dbReference type="Proteomes" id="UP000254150">
    <property type="component" value="Unassembled WGS sequence"/>
</dbReference>
<evidence type="ECO:0000256" key="1">
    <source>
        <dbReference type="SAM" id="MobiDB-lite"/>
    </source>
</evidence>
<dbReference type="InterPro" id="IPR012551">
    <property type="entry name" value="DUF1707_SHOCT-like"/>
</dbReference>
<gene>
    <name evidence="3" type="ORF">NCTC7807_03379</name>
</gene>
<dbReference type="Pfam" id="PF08044">
    <property type="entry name" value="DUF1707"/>
    <property type="match status" value="1"/>
</dbReference>
<dbReference type="AlphaFoldDB" id="A0A380NZL1"/>